<dbReference type="KEGG" id="msk:MSUIS_07740"/>
<evidence type="ECO:0000313" key="2">
    <source>
        <dbReference type="EMBL" id="CBZ40867.1"/>
    </source>
</evidence>
<dbReference type="Pfam" id="PF01668">
    <property type="entry name" value="SmpB"/>
    <property type="match status" value="1"/>
</dbReference>
<dbReference type="Gene3D" id="2.40.280.10">
    <property type="match status" value="1"/>
</dbReference>
<dbReference type="EMBL" id="FQ790233">
    <property type="protein sequence ID" value="CBZ40867.1"/>
    <property type="molecule type" value="Genomic_DNA"/>
</dbReference>
<dbReference type="SUPFAM" id="SSF74982">
    <property type="entry name" value="Small protein B (SmpB)"/>
    <property type="match status" value="1"/>
</dbReference>
<sequence length="66" mass="8160">MTRREINQISDLVKREKYVIIPGGLFLQNRKIKVELNLCKYNRNYEKETSKKYKRNKRNKYSDDEY</sequence>
<evidence type="ECO:0000313" key="3">
    <source>
        <dbReference type="Proteomes" id="UP000008645"/>
    </source>
</evidence>
<dbReference type="AlphaFoldDB" id="F0V2I6"/>
<dbReference type="InterPro" id="IPR023620">
    <property type="entry name" value="SmpB"/>
</dbReference>
<dbReference type="GO" id="GO:0003723">
    <property type="term" value="F:RNA binding"/>
    <property type="evidence" value="ECO:0007669"/>
    <property type="project" value="InterPro"/>
</dbReference>
<evidence type="ECO:0000256" key="1">
    <source>
        <dbReference type="SAM" id="MobiDB-lite"/>
    </source>
</evidence>
<dbReference type="OrthoDB" id="399099at2"/>
<dbReference type="InterPro" id="IPR000037">
    <property type="entry name" value="SsrA-bd_prot"/>
</dbReference>
<dbReference type="Proteomes" id="UP000008645">
    <property type="component" value="Chromosome"/>
</dbReference>
<name>F0V2I6_MYCS3</name>
<feature type="region of interest" description="Disordered" evidence="1">
    <location>
        <begin position="47"/>
        <end position="66"/>
    </location>
</feature>
<organism evidence="2 3">
    <name type="scientific">Mycoplasma suis (strain KI_3806)</name>
    <dbReference type="NCBI Taxonomy" id="708248"/>
    <lineage>
        <taxon>Bacteria</taxon>
        <taxon>Bacillati</taxon>
        <taxon>Mycoplasmatota</taxon>
        <taxon>Mollicutes</taxon>
        <taxon>Mycoplasmataceae</taxon>
        <taxon>Mycoplasma</taxon>
    </lineage>
</organism>
<protein>
    <submittedName>
        <fullName evidence="2">SsrA-binding protein</fullName>
    </submittedName>
</protein>
<accession>F0V2I6</accession>
<dbReference type="HOGENOM" id="CLU_2826495_0_0_14"/>
<gene>
    <name evidence="2" type="primary">smpB</name>
    <name evidence="2" type="ORF">MSUIS_07740</name>
</gene>
<reference evidence="2 3" key="1">
    <citation type="journal article" date="2011" name="J. Bacteriol.">
        <title>Complete genome sequence of the hemotrophic Mycoplasma suis strain KI3806.</title>
        <authorList>
            <person name="Oehlerking J."/>
            <person name="Kube M."/>
            <person name="Felder K.M."/>
            <person name="Matter D."/>
            <person name="Wittenbrink M.M."/>
            <person name="Schwarzenbach S."/>
            <person name="Kramer M.M."/>
            <person name="Hoelzle K."/>
            <person name="Hoelzle L.E."/>
        </authorList>
    </citation>
    <scope>NUCLEOTIDE SEQUENCE [LARGE SCALE GENOMIC DNA]</scope>
    <source>
        <strain evidence="3">KI_3806</strain>
    </source>
</reference>
<proteinExistence type="predicted"/>